<accession>A0AAN8FS23</accession>
<keyword evidence="2" id="KW-1185">Reference proteome</keyword>
<organism evidence="1 2">
    <name type="scientific">Trichostrongylus colubriformis</name>
    <name type="common">Black scour worm</name>
    <dbReference type="NCBI Taxonomy" id="6319"/>
    <lineage>
        <taxon>Eukaryota</taxon>
        <taxon>Metazoa</taxon>
        <taxon>Ecdysozoa</taxon>
        <taxon>Nematoda</taxon>
        <taxon>Chromadorea</taxon>
        <taxon>Rhabditida</taxon>
        <taxon>Rhabditina</taxon>
        <taxon>Rhabditomorpha</taxon>
        <taxon>Strongyloidea</taxon>
        <taxon>Trichostrongylidae</taxon>
        <taxon>Trichostrongylus</taxon>
    </lineage>
</organism>
<evidence type="ECO:0000313" key="2">
    <source>
        <dbReference type="Proteomes" id="UP001331761"/>
    </source>
</evidence>
<name>A0AAN8FS23_TRICO</name>
<protein>
    <submittedName>
        <fullName evidence="1">Uncharacterized protein</fullName>
    </submittedName>
</protein>
<comment type="caution">
    <text evidence="1">The sequence shown here is derived from an EMBL/GenBank/DDBJ whole genome shotgun (WGS) entry which is preliminary data.</text>
</comment>
<dbReference type="EMBL" id="WIXE01004593">
    <property type="protein sequence ID" value="KAK5982905.1"/>
    <property type="molecule type" value="Genomic_DNA"/>
</dbReference>
<reference evidence="1 2" key="1">
    <citation type="submission" date="2019-10" db="EMBL/GenBank/DDBJ databases">
        <title>Assembly and Annotation for the nematode Trichostrongylus colubriformis.</title>
        <authorList>
            <person name="Martin J."/>
        </authorList>
    </citation>
    <scope>NUCLEOTIDE SEQUENCE [LARGE SCALE GENOMIC DNA]</scope>
    <source>
        <strain evidence="1">G859</strain>
        <tissue evidence="1">Whole worm</tissue>
    </source>
</reference>
<dbReference type="Proteomes" id="UP001331761">
    <property type="component" value="Unassembled WGS sequence"/>
</dbReference>
<dbReference type="AlphaFoldDB" id="A0AAN8FS23"/>
<gene>
    <name evidence="1" type="ORF">GCK32_019683</name>
</gene>
<proteinExistence type="predicted"/>
<sequence>MIDATQARNKYMACLLAHGSASEFHGYVIFSARLVRVASEVKRSPNKLRKIPGMQNFARGRRSLVIDQITKKYKRIAEKKNRLS</sequence>
<evidence type="ECO:0000313" key="1">
    <source>
        <dbReference type="EMBL" id="KAK5982905.1"/>
    </source>
</evidence>